<dbReference type="InterPro" id="IPR045428">
    <property type="entry name" value="EACC1"/>
</dbReference>
<dbReference type="RefSeq" id="WP_184814582.1">
    <property type="nucleotide sequence ID" value="NZ_JACHJQ010000007.1"/>
</dbReference>
<evidence type="ECO:0000313" key="1">
    <source>
        <dbReference type="EMBL" id="MBB4910550.1"/>
    </source>
</evidence>
<name>A0A7W7QBE5_9PSEU</name>
<dbReference type="EMBL" id="JACHJQ010000007">
    <property type="protein sequence ID" value="MBB4910550.1"/>
    <property type="molecule type" value="Genomic_DNA"/>
</dbReference>
<proteinExistence type="predicted"/>
<gene>
    <name evidence="1" type="ORF">FHR82_006808</name>
</gene>
<dbReference type="Pfam" id="PF19953">
    <property type="entry name" value="EACC1"/>
    <property type="match status" value="1"/>
</dbReference>
<reference evidence="1 2" key="1">
    <citation type="submission" date="2020-08" db="EMBL/GenBank/DDBJ databases">
        <title>Genomic Encyclopedia of Type Strains, Phase III (KMG-III): the genomes of soil and plant-associated and newly described type strains.</title>
        <authorList>
            <person name="Whitman W."/>
        </authorList>
    </citation>
    <scope>NUCLEOTIDE SEQUENCE [LARGE SCALE GENOMIC DNA]</scope>
    <source>
        <strain evidence="1 2">CECT 8960</strain>
    </source>
</reference>
<evidence type="ECO:0000313" key="2">
    <source>
        <dbReference type="Proteomes" id="UP000520767"/>
    </source>
</evidence>
<sequence>MTTTEIRLVVSPGYSGHTDWLLRVSPDQADVLRSCLEAEGLHVGTEIEHSAGSVLEILTVALGAGGAGTALVVALEKFLERHKDKSVTFGAEGNVETMTGYPMKDVQRVLAEADRLRQKRDAQWAAIQENTKPDKTDPT</sequence>
<keyword evidence="2" id="KW-1185">Reference proteome</keyword>
<protein>
    <submittedName>
        <fullName evidence="1">Uncharacterized protein</fullName>
    </submittedName>
</protein>
<dbReference type="AlphaFoldDB" id="A0A7W7QBE5"/>
<organism evidence="1 2">
    <name type="scientific">Actinophytocola algeriensis</name>
    <dbReference type="NCBI Taxonomy" id="1768010"/>
    <lineage>
        <taxon>Bacteria</taxon>
        <taxon>Bacillati</taxon>
        <taxon>Actinomycetota</taxon>
        <taxon>Actinomycetes</taxon>
        <taxon>Pseudonocardiales</taxon>
        <taxon>Pseudonocardiaceae</taxon>
    </lineage>
</organism>
<comment type="caution">
    <text evidence="1">The sequence shown here is derived from an EMBL/GenBank/DDBJ whole genome shotgun (WGS) entry which is preliminary data.</text>
</comment>
<accession>A0A7W7QBE5</accession>
<dbReference type="Proteomes" id="UP000520767">
    <property type="component" value="Unassembled WGS sequence"/>
</dbReference>